<keyword evidence="3" id="KW-1185">Reference proteome</keyword>
<feature type="region of interest" description="Disordered" evidence="1">
    <location>
        <begin position="125"/>
        <end position="156"/>
    </location>
</feature>
<feature type="compositionally biased region" description="Low complexity" evidence="1">
    <location>
        <begin position="125"/>
        <end position="134"/>
    </location>
</feature>
<dbReference type="AlphaFoldDB" id="A0A5C5FUT9"/>
<comment type="caution">
    <text evidence="2">The sequence shown here is derived from an EMBL/GenBank/DDBJ whole genome shotgun (WGS) entry which is preliminary data.</text>
</comment>
<reference evidence="2 3" key="1">
    <citation type="submission" date="2019-03" db="EMBL/GenBank/DDBJ databases">
        <title>Rhodosporidium diobovatum UCD-FST 08-225 genome sequencing, assembly, and annotation.</title>
        <authorList>
            <person name="Fakankun I.U."/>
            <person name="Fristensky B."/>
            <person name="Levin D.B."/>
        </authorList>
    </citation>
    <scope>NUCLEOTIDE SEQUENCE [LARGE SCALE GENOMIC DNA]</scope>
    <source>
        <strain evidence="2 3">UCD-FST 08-225</strain>
    </source>
</reference>
<dbReference type="EMBL" id="SOZI01000075">
    <property type="protein sequence ID" value="TNY20129.1"/>
    <property type="molecule type" value="Genomic_DNA"/>
</dbReference>
<accession>A0A5C5FUT9</accession>
<dbReference type="Proteomes" id="UP000311382">
    <property type="component" value="Unassembled WGS sequence"/>
</dbReference>
<organism evidence="2 3">
    <name type="scientific">Rhodotorula diobovata</name>
    <dbReference type="NCBI Taxonomy" id="5288"/>
    <lineage>
        <taxon>Eukaryota</taxon>
        <taxon>Fungi</taxon>
        <taxon>Dikarya</taxon>
        <taxon>Basidiomycota</taxon>
        <taxon>Pucciniomycotina</taxon>
        <taxon>Microbotryomycetes</taxon>
        <taxon>Sporidiobolales</taxon>
        <taxon>Sporidiobolaceae</taxon>
        <taxon>Rhodotorula</taxon>
    </lineage>
</organism>
<name>A0A5C5FUT9_9BASI</name>
<protein>
    <submittedName>
        <fullName evidence="2">Uncharacterized protein</fullName>
    </submittedName>
</protein>
<evidence type="ECO:0000313" key="3">
    <source>
        <dbReference type="Proteomes" id="UP000311382"/>
    </source>
</evidence>
<gene>
    <name evidence="2" type="ORF">DMC30DRAFT_398515</name>
</gene>
<evidence type="ECO:0000256" key="1">
    <source>
        <dbReference type="SAM" id="MobiDB-lite"/>
    </source>
</evidence>
<proteinExistence type="predicted"/>
<evidence type="ECO:0000313" key="2">
    <source>
        <dbReference type="EMBL" id="TNY20129.1"/>
    </source>
</evidence>
<sequence length="156" mass="16862">MSSAPSCAIESRDRLAPAAREARGAYGLRTGRHKRRRRCRDRVTSVPLCRAGIRLKGVAGQNSCRVVKPPLAYPPLLSLLSLSRSGCSRPLLFASSSARAHAQNAAHGFEIIAGLRWRAALVASPPSPSPSALATRLPRLTSLSETHQVTHRPRRS</sequence>